<gene>
    <name evidence="4" type="ORF">NLJ89_g6274</name>
</gene>
<dbReference type="AlphaFoldDB" id="A0A9W8K6R0"/>
<keyword evidence="5" id="KW-1185">Reference proteome</keyword>
<feature type="chain" id="PRO_5040786425" description="CBM1 domain-containing protein" evidence="2">
    <location>
        <begin position="20"/>
        <end position="99"/>
    </location>
</feature>
<organism evidence="4 5">
    <name type="scientific">Agrocybe chaxingu</name>
    <dbReference type="NCBI Taxonomy" id="84603"/>
    <lineage>
        <taxon>Eukaryota</taxon>
        <taxon>Fungi</taxon>
        <taxon>Dikarya</taxon>
        <taxon>Basidiomycota</taxon>
        <taxon>Agaricomycotina</taxon>
        <taxon>Agaricomycetes</taxon>
        <taxon>Agaricomycetidae</taxon>
        <taxon>Agaricales</taxon>
        <taxon>Agaricineae</taxon>
        <taxon>Strophariaceae</taxon>
        <taxon>Agrocybe</taxon>
    </lineage>
</organism>
<dbReference type="SMART" id="SM00236">
    <property type="entry name" value="fCBD"/>
    <property type="match status" value="1"/>
</dbReference>
<accession>A0A9W8K6R0</accession>
<dbReference type="PROSITE" id="PS51164">
    <property type="entry name" value="CBM1_2"/>
    <property type="match status" value="1"/>
</dbReference>
<dbReference type="GO" id="GO:0030248">
    <property type="term" value="F:cellulose binding"/>
    <property type="evidence" value="ECO:0007669"/>
    <property type="project" value="InterPro"/>
</dbReference>
<evidence type="ECO:0000259" key="3">
    <source>
        <dbReference type="PROSITE" id="PS51164"/>
    </source>
</evidence>
<dbReference type="InterPro" id="IPR000254">
    <property type="entry name" value="CBD"/>
</dbReference>
<keyword evidence="1 2" id="KW-0732">Signal</keyword>
<dbReference type="GO" id="GO:0005975">
    <property type="term" value="P:carbohydrate metabolic process"/>
    <property type="evidence" value="ECO:0007669"/>
    <property type="project" value="InterPro"/>
</dbReference>
<evidence type="ECO:0000256" key="2">
    <source>
        <dbReference type="SAM" id="SignalP"/>
    </source>
</evidence>
<feature type="signal peptide" evidence="2">
    <location>
        <begin position="1"/>
        <end position="19"/>
    </location>
</feature>
<feature type="domain" description="CBM1" evidence="3">
    <location>
        <begin position="20"/>
        <end position="56"/>
    </location>
</feature>
<dbReference type="InterPro" id="IPR035971">
    <property type="entry name" value="CBD_sf"/>
</dbReference>
<name>A0A9W8K6R0_9AGAR</name>
<dbReference type="GO" id="GO:0005576">
    <property type="term" value="C:extracellular region"/>
    <property type="evidence" value="ECO:0007669"/>
    <property type="project" value="InterPro"/>
</dbReference>
<dbReference type="EMBL" id="JANKHO010000654">
    <property type="protein sequence ID" value="KAJ3507492.1"/>
    <property type="molecule type" value="Genomic_DNA"/>
</dbReference>
<evidence type="ECO:0000313" key="4">
    <source>
        <dbReference type="EMBL" id="KAJ3507492.1"/>
    </source>
</evidence>
<comment type="caution">
    <text evidence="4">The sequence shown here is derived from an EMBL/GenBank/DDBJ whole genome shotgun (WGS) entry which is preliminary data.</text>
</comment>
<sequence length="99" mass="10313">MSKLLALVSFVLLAKQATAQQQQVWGQCGGIGWTGPTSCVSGTTCVQLNDWYFQCQPGSAPTTAAPPPLPSSLSPILRLRHSSPSSWQRGAAASSLPSG</sequence>
<dbReference type="Proteomes" id="UP001148786">
    <property type="component" value="Unassembled WGS sequence"/>
</dbReference>
<dbReference type="SUPFAM" id="SSF57180">
    <property type="entry name" value="Cellulose-binding domain"/>
    <property type="match status" value="1"/>
</dbReference>
<dbReference type="PROSITE" id="PS00562">
    <property type="entry name" value="CBM1_1"/>
    <property type="match status" value="1"/>
</dbReference>
<evidence type="ECO:0000256" key="1">
    <source>
        <dbReference type="ARBA" id="ARBA00022729"/>
    </source>
</evidence>
<protein>
    <recommendedName>
        <fullName evidence="3">CBM1 domain-containing protein</fullName>
    </recommendedName>
</protein>
<dbReference type="Pfam" id="PF00734">
    <property type="entry name" value="CBM_1"/>
    <property type="match status" value="1"/>
</dbReference>
<evidence type="ECO:0000313" key="5">
    <source>
        <dbReference type="Proteomes" id="UP001148786"/>
    </source>
</evidence>
<reference evidence="4" key="1">
    <citation type="submission" date="2022-07" db="EMBL/GenBank/DDBJ databases">
        <title>Genome Sequence of Agrocybe chaxingu.</title>
        <authorList>
            <person name="Buettner E."/>
        </authorList>
    </citation>
    <scope>NUCLEOTIDE SEQUENCE</scope>
    <source>
        <strain evidence="4">MP-N11</strain>
    </source>
</reference>
<proteinExistence type="predicted"/>